<dbReference type="RefSeq" id="WP_066745328.1">
    <property type="nucleotide sequence ID" value="NZ_CATWZH010000028.1"/>
</dbReference>
<keyword evidence="2" id="KW-0479">Metal-binding</keyword>
<dbReference type="HAMAP" id="MF_00163">
    <property type="entry name" value="Pep_deformylase"/>
    <property type="match status" value="1"/>
</dbReference>
<dbReference type="PANTHER" id="PTHR10458">
    <property type="entry name" value="PEPTIDE DEFORMYLASE"/>
    <property type="match status" value="1"/>
</dbReference>
<dbReference type="InterPro" id="IPR023635">
    <property type="entry name" value="Peptide_deformylase"/>
</dbReference>
<dbReference type="GO" id="GO:0042586">
    <property type="term" value="F:peptide deformylase activity"/>
    <property type="evidence" value="ECO:0007669"/>
    <property type="project" value="UniProtKB-UniRule"/>
</dbReference>
<dbReference type="InterPro" id="IPR036821">
    <property type="entry name" value="Peptide_deformylase_sf"/>
</dbReference>
<dbReference type="NCBIfam" id="TIGR00079">
    <property type="entry name" value="pept_deformyl"/>
    <property type="match status" value="1"/>
</dbReference>
<dbReference type="GO" id="GO:0046872">
    <property type="term" value="F:metal ion binding"/>
    <property type="evidence" value="ECO:0007669"/>
    <property type="project" value="UniProtKB-KW"/>
</dbReference>
<reference evidence="3" key="1">
    <citation type="submission" date="2016-08" db="EMBL/GenBank/DDBJ databases">
        <title>Complete genome of Cloacibacillus porcorum.</title>
        <authorList>
            <person name="Looft T."/>
            <person name="Bayles D.O."/>
            <person name="Alt D.P."/>
        </authorList>
    </citation>
    <scope>NUCLEOTIDE SEQUENCE [LARGE SCALE GENOMIC DNA]</scope>
    <source>
        <strain evidence="3">CL-84</strain>
    </source>
</reference>
<keyword evidence="4" id="KW-1185">Reference proteome</keyword>
<evidence type="ECO:0000313" key="3">
    <source>
        <dbReference type="EMBL" id="ANZ45300.1"/>
    </source>
</evidence>
<comment type="catalytic activity">
    <reaction evidence="2">
        <text>N-terminal N-formyl-L-methionyl-[peptide] + H2O = N-terminal L-methionyl-[peptide] + formate</text>
        <dbReference type="Rhea" id="RHEA:24420"/>
        <dbReference type="Rhea" id="RHEA-COMP:10639"/>
        <dbReference type="Rhea" id="RHEA-COMP:10640"/>
        <dbReference type="ChEBI" id="CHEBI:15377"/>
        <dbReference type="ChEBI" id="CHEBI:15740"/>
        <dbReference type="ChEBI" id="CHEBI:49298"/>
        <dbReference type="ChEBI" id="CHEBI:64731"/>
        <dbReference type="EC" id="3.5.1.88"/>
    </reaction>
</comment>
<dbReference type="Gene3D" id="3.90.45.10">
    <property type="entry name" value="Peptide deformylase"/>
    <property type="match status" value="1"/>
</dbReference>
<dbReference type="Pfam" id="PF01327">
    <property type="entry name" value="Pep_deformylase"/>
    <property type="match status" value="1"/>
</dbReference>
<evidence type="ECO:0000256" key="2">
    <source>
        <dbReference type="HAMAP-Rule" id="MF_00163"/>
    </source>
</evidence>
<dbReference type="EMBL" id="CP016757">
    <property type="protein sequence ID" value="ANZ45300.1"/>
    <property type="molecule type" value="Genomic_DNA"/>
</dbReference>
<dbReference type="OrthoDB" id="9784988at2"/>
<dbReference type="Proteomes" id="UP000093044">
    <property type="component" value="Chromosome"/>
</dbReference>
<accession>A0A1B2I5R0</accession>
<organism evidence="3 4">
    <name type="scientific">Cloacibacillus porcorum</name>
    <dbReference type="NCBI Taxonomy" id="1197717"/>
    <lineage>
        <taxon>Bacteria</taxon>
        <taxon>Thermotogati</taxon>
        <taxon>Synergistota</taxon>
        <taxon>Synergistia</taxon>
        <taxon>Synergistales</taxon>
        <taxon>Synergistaceae</taxon>
        <taxon>Cloacibacillus</taxon>
    </lineage>
</organism>
<dbReference type="EC" id="3.5.1.88" evidence="2"/>
<dbReference type="PANTHER" id="PTHR10458:SF22">
    <property type="entry name" value="PEPTIDE DEFORMYLASE"/>
    <property type="match status" value="1"/>
</dbReference>
<feature type="binding site" evidence="2">
    <location>
        <position position="134"/>
    </location>
    <ligand>
        <name>Fe cation</name>
        <dbReference type="ChEBI" id="CHEBI:24875"/>
    </ligand>
</feature>
<dbReference type="AlphaFoldDB" id="A0A1B2I5R0"/>
<dbReference type="CDD" id="cd00487">
    <property type="entry name" value="Pep_deformylase"/>
    <property type="match status" value="1"/>
</dbReference>
<comment type="function">
    <text evidence="2">Removes the formyl group from the N-terminal Met of newly synthesized proteins. Requires at least a dipeptide for an efficient rate of reaction. N-terminal L-methionine is a prerequisite for activity but the enzyme has broad specificity at other positions.</text>
</comment>
<dbReference type="STRING" id="1197717.BED41_09610"/>
<name>A0A1B2I5R0_9BACT</name>
<feature type="binding site" evidence="2">
    <location>
        <position position="130"/>
    </location>
    <ligand>
        <name>Fe cation</name>
        <dbReference type="ChEBI" id="CHEBI:24875"/>
    </ligand>
</feature>
<evidence type="ECO:0000256" key="1">
    <source>
        <dbReference type="ARBA" id="ARBA00010759"/>
    </source>
</evidence>
<proteinExistence type="inferred from homology"/>
<dbReference type="PRINTS" id="PR01576">
    <property type="entry name" value="PDEFORMYLASE"/>
</dbReference>
<comment type="similarity">
    <text evidence="1 2">Belongs to the polypeptide deformylase family.</text>
</comment>
<dbReference type="GO" id="GO:0006412">
    <property type="term" value="P:translation"/>
    <property type="evidence" value="ECO:0007669"/>
    <property type="project" value="UniProtKB-UniRule"/>
</dbReference>
<gene>
    <name evidence="2" type="primary">def</name>
    <name evidence="3" type="ORF">BED41_09610</name>
</gene>
<dbReference type="GeneID" id="83058103"/>
<evidence type="ECO:0000313" key="4">
    <source>
        <dbReference type="Proteomes" id="UP000093044"/>
    </source>
</evidence>
<sequence length="163" mass="18175">MALRTICVYPDPVLREETASVTEFDEELKTLVGDMFDTMYANDGIGLAAPQVGVAKRIVVIDYHGDKFVLVNPEVVEAEGSVINEEGCLSFPGIYEKVASPEKLTVVYQDENGVSQRRELDGFCACVFSHEIDHLNGRLLIDRVSPLKRQFLKKKIAKRAAEK</sequence>
<feature type="binding site" evidence="2">
    <location>
        <position position="88"/>
    </location>
    <ligand>
        <name>Fe cation</name>
        <dbReference type="ChEBI" id="CHEBI:24875"/>
    </ligand>
</feature>
<keyword evidence="2" id="KW-0648">Protein biosynthesis</keyword>
<keyword evidence="2" id="KW-0378">Hydrolase</keyword>
<dbReference type="PIRSF" id="PIRSF004749">
    <property type="entry name" value="Pep_def"/>
    <property type="match status" value="1"/>
</dbReference>
<keyword evidence="2" id="KW-0408">Iron</keyword>
<feature type="active site" evidence="2">
    <location>
        <position position="131"/>
    </location>
</feature>
<dbReference type="NCBIfam" id="NF001159">
    <property type="entry name" value="PRK00150.1-3"/>
    <property type="match status" value="1"/>
</dbReference>
<dbReference type="SUPFAM" id="SSF56420">
    <property type="entry name" value="Peptide deformylase"/>
    <property type="match status" value="1"/>
</dbReference>
<comment type="cofactor">
    <cofactor evidence="2">
        <name>Fe(2+)</name>
        <dbReference type="ChEBI" id="CHEBI:29033"/>
    </cofactor>
    <text evidence="2">Binds 1 Fe(2+) ion.</text>
</comment>
<dbReference type="KEGG" id="cpor:BED41_09610"/>
<protein>
    <recommendedName>
        <fullName evidence="2">Peptide deformylase</fullName>
        <shortName evidence="2">PDF</shortName>
        <ecNumber evidence="2">3.5.1.88</ecNumber>
    </recommendedName>
    <alternativeName>
        <fullName evidence="2">Polypeptide deformylase</fullName>
    </alternativeName>
</protein>